<dbReference type="Pfam" id="PF01042">
    <property type="entry name" value="Ribonuc_L-PSP"/>
    <property type="match status" value="1"/>
</dbReference>
<organism evidence="2 3">
    <name type="scientific">Candidatus Roizmanbacteria bacterium RIFCSPLOWO2_01_FULL_37_12</name>
    <dbReference type="NCBI Taxonomy" id="1802056"/>
    <lineage>
        <taxon>Bacteria</taxon>
        <taxon>Candidatus Roizmaniibacteriota</taxon>
    </lineage>
</organism>
<evidence type="ECO:0000256" key="1">
    <source>
        <dbReference type="ARBA" id="ARBA00010552"/>
    </source>
</evidence>
<evidence type="ECO:0000313" key="2">
    <source>
        <dbReference type="EMBL" id="OGK41805.1"/>
    </source>
</evidence>
<dbReference type="AlphaFoldDB" id="A0A1F7IEN9"/>
<dbReference type="EMBL" id="MGAG01000009">
    <property type="protein sequence ID" value="OGK41805.1"/>
    <property type="molecule type" value="Genomic_DNA"/>
</dbReference>
<dbReference type="Gene3D" id="3.30.1330.40">
    <property type="entry name" value="RutC-like"/>
    <property type="match status" value="1"/>
</dbReference>
<dbReference type="GO" id="GO:0005829">
    <property type="term" value="C:cytosol"/>
    <property type="evidence" value="ECO:0007669"/>
    <property type="project" value="TreeGrafter"/>
</dbReference>
<dbReference type="InterPro" id="IPR006175">
    <property type="entry name" value="YjgF/YER057c/UK114"/>
</dbReference>
<sequence length="132" mass="14679">MIKKINPKQLTKPLGSYSQGTAVDIDRMRLLFITGQVALNSKGNIVGKNNITKQSDQVFKNIAIILTEAGGNFSNVVKVTNFITDIKLYPKFSRIRNKYLKNSLPASSLFEVPKLFKEGLLIEVEAIAIIPK</sequence>
<dbReference type="GO" id="GO:0019239">
    <property type="term" value="F:deaminase activity"/>
    <property type="evidence" value="ECO:0007669"/>
    <property type="project" value="TreeGrafter"/>
</dbReference>
<dbReference type="SUPFAM" id="SSF55298">
    <property type="entry name" value="YjgF-like"/>
    <property type="match status" value="1"/>
</dbReference>
<dbReference type="CDD" id="cd00448">
    <property type="entry name" value="YjgF_YER057c_UK114_family"/>
    <property type="match status" value="1"/>
</dbReference>
<reference evidence="2 3" key="1">
    <citation type="journal article" date="2016" name="Nat. Commun.">
        <title>Thousands of microbial genomes shed light on interconnected biogeochemical processes in an aquifer system.</title>
        <authorList>
            <person name="Anantharaman K."/>
            <person name="Brown C.T."/>
            <person name="Hug L.A."/>
            <person name="Sharon I."/>
            <person name="Castelle C.J."/>
            <person name="Probst A.J."/>
            <person name="Thomas B.C."/>
            <person name="Singh A."/>
            <person name="Wilkins M.J."/>
            <person name="Karaoz U."/>
            <person name="Brodie E.L."/>
            <person name="Williams K.H."/>
            <person name="Hubbard S.S."/>
            <person name="Banfield J.F."/>
        </authorList>
    </citation>
    <scope>NUCLEOTIDE SEQUENCE [LARGE SCALE GENOMIC DNA]</scope>
</reference>
<evidence type="ECO:0000313" key="3">
    <source>
        <dbReference type="Proteomes" id="UP000177698"/>
    </source>
</evidence>
<gene>
    <name evidence="2" type="ORF">A2954_03765</name>
</gene>
<dbReference type="STRING" id="1802056.A2954_03765"/>
<name>A0A1F7IEN9_9BACT</name>
<dbReference type="PANTHER" id="PTHR11803">
    <property type="entry name" value="2-IMINOBUTANOATE/2-IMINOPROPANOATE DEAMINASE RIDA"/>
    <property type="match status" value="1"/>
</dbReference>
<dbReference type="PANTHER" id="PTHR11803:SF58">
    <property type="entry name" value="PROTEIN HMF1-RELATED"/>
    <property type="match status" value="1"/>
</dbReference>
<dbReference type="InterPro" id="IPR035959">
    <property type="entry name" value="RutC-like_sf"/>
</dbReference>
<accession>A0A1F7IEN9</accession>
<evidence type="ECO:0008006" key="4">
    <source>
        <dbReference type="Google" id="ProtNLM"/>
    </source>
</evidence>
<protein>
    <recommendedName>
        <fullName evidence="4">Enamine deaminase RidA</fullName>
    </recommendedName>
</protein>
<comment type="similarity">
    <text evidence="1">Belongs to the RutC family.</text>
</comment>
<proteinExistence type="inferred from homology"/>
<dbReference type="Proteomes" id="UP000177698">
    <property type="component" value="Unassembled WGS sequence"/>
</dbReference>
<comment type="caution">
    <text evidence="2">The sequence shown here is derived from an EMBL/GenBank/DDBJ whole genome shotgun (WGS) entry which is preliminary data.</text>
</comment>